<proteinExistence type="predicted"/>
<evidence type="ECO:0000313" key="2">
    <source>
        <dbReference type="Proteomes" id="UP001595847"/>
    </source>
</evidence>
<organism evidence="1 2">
    <name type="scientific">Nocardiopsis sediminis</name>
    <dbReference type="NCBI Taxonomy" id="1778267"/>
    <lineage>
        <taxon>Bacteria</taxon>
        <taxon>Bacillati</taxon>
        <taxon>Actinomycetota</taxon>
        <taxon>Actinomycetes</taxon>
        <taxon>Streptosporangiales</taxon>
        <taxon>Nocardiopsidaceae</taxon>
        <taxon>Nocardiopsis</taxon>
    </lineage>
</organism>
<dbReference type="EMBL" id="JBHSBH010000012">
    <property type="protein sequence ID" value="MFC3997887.1"/>
    <property type="molecule type" value="Genomic_DNA"/>
</dbReference>
<gene>
    <name evidence="1" type="ORF">ACFOVU_18275</name>
</gene>
<keyword evidence="2" id="KW-1185">Reference proteome</keyword>
<protein>
    <recommendedName>
        <fullName evidence="3">DUF397 domain-containing protein</fullName>
    </recommendedName>
</protein>
<evidence type="ECO:0008006" key="3">
    <source>
        <dbReference type="Google" id="ProtNLM"/>
    </source>
</evidence>
<accession>A0ABV8FSB2</accession>
<name>A0ABV8FSB2_9ACTN</name>
<sequence>MLYAQGIIDGLEVKPHEEKPYKVKIPSGIFHMDEDQAAMFSLGAVVAAFGPIARKGR</sequence>
<evidence type="ECO:0000313" key="1">
    <source>
        <dbReference type="EMBL" id="MFC3997887.1"/>
    </source>
</evidence>
<dbReference type="Proteomes" id="UP001595847">
    <property type="component" value="Unassembled WGS sequence"/>
</dbReference>
<reference evidence="2" key="1">
    <citation type="journal article" date="2019" name="Int. J. Syst. Evol. Microbiol.">
        <title>The Global Catalogue of Microorganisms (GCM) 10K type strain sequencing project: providing services to taxonomists for standard genome sequencing and annotation.</title>
        <authorList>
            <consortium name="The Broad Institute Genomics Platform"/>
            <consortium name="The Broad Institute Genome Sequencing Center for Infectious Disease"/>
            <person name="Wu L."/>
            <person name="Ma J."/>
        </authorList>
    </citation>
    <scope>NUCLEOTIDE SEQUENCE [LARGE SCALE GENOMIC DNA]</scope>
    <source>
        <strain evidence="2">TBRC 1826</strain>
    </source>
</reference>
<comment type="caution">
    <text evidence="1">The sequence shown here is derived from an EMBL/GenBank/DDBJ whole genome shotgun (WGS) entry which is preliminary data.</text>
</comment>
<dbReference type="RefSeq" id="WP_378535250.1">
    <property type="nucleotide sequence ID" value="NZ_JBHSBH010000012.1"/>
</dbReference>